<dbReference type="RefSeq" id="WP_071535725.1">
    <property type="nucleotide sequence ID" value="NZ_CAADLD010000490.1"/>
</dbReference>
<accession>B3G2L4</accession>
<dbReference type="InterPro" id="IPR024467">
    <property type="entry name" value="Xre/MbcA/ParS-like_toxin-bd"/>
</dbReference>
<sequence length="130" mass="14369">MPVGALHRRLGLPTTHYRMHHAALDGLPTKLAADLAHELGLPPSQVARWVRASPRRAVMSLRSSEVLYHLVEVMDALLDLYDGNLDGALRWLTSPNQTLASERPVDLLVTEPGCRAVLQIIRSMEHGLPV</sequence>
<feature type="domain" description="Antitoxin Xre/MbcA/ParS-like toxin-binding" evidence="1">
    <location>
        <begin position="78"/>
        <end position="127"/>
    </location>
</feature>
<dbReference type="AlphaFoldDB" id="B3G2L4"/>
<gene>
    <name evidence="2" type="ORF">PACL_0488</name>
</gene>
<dbReference type="InterPro" id="IPR011979">
    <property type="entry name" value="Antitox_Xre"/>
</dbReference>
<name>B3G2L4_PSEAI</name>
<dbReference type="NCBIfam" id="TIGR02293">
    <property type="entry name" value="TAS_TIGR02293"/>
    <property type="match status" value="1"/>
</dbReference>
<reference evidence="2" key="1">
    <citation type="journal article" date="2008" name="Genomics">
        <title>Large-insert genome analysis technology detects structural variation in Pseudomonas aeruginosa clinical strains from cystic fibrosis patients.</title>
        <authorList>
            <person name="Hayden H.S."/>
            <person name="Gillett W."/>
            <person name="Saenphimmachak C."/>
            <person name="Lim R."/>
            <person name="Zhou Y."/>
            <person name="Jacobs M.A."/>
            <person name="Chang J."/>
            <person name="Rohmer L."/>
            <person name="D'Argenio D.A."/>
            <person name="Palmieri A."/>
            <person name="Levy R."/>
            <person name="Haugen E."/>
            <person name="Wong G.K."/>
            <person name="Brittnacher M.J."/>
            <person name="Burns J.L."/>
            <person name="Miller S.I."/>
            <person name="Olson M.V."/>
            <person name="Kaul R."/>
        </authorList>
    </citation>
    <scope>NUCLEOTIDE SEQUENCE</scope>
    <source>
        <strain evidence="2">PACS171b</strain>
    </source>
</reference>
<evidence type="ECO:0000259" key="1">
    <source>
        <dbReference type="Pfam" id="PF09722"/>
    </source>
</evidence>
<organism evidence="2">
    <name type="scientific">Pseudomonas aeruginosa</name>
    <dbReference type="NCBI Taxonomy" id="287"/>
    <lineage>
        <taxon>Bacteria</taxon>
        <taxon>Pseudomonadati</taxon>
        <taxon>Pseudomonadota</taxon>
        <taxon>Gammaproteobacteria</taxon>
        <taxon>Pseudomonadales</taxon>
        <taxon>Pseudomonadaceae</taxon>
        <taxon>Pseudomonas</taxon>
    </lineage>
</organism>
<dbReference type="Pfam" id="PF09722">
    <property type="entry name" value="Xre_MbcA_ParS_C"/>
    <property type="match status" value="1"/>
</dbReference>
<dbReference type="EMBL" id="EU595752">
    <property type="protein sequence ID" value="ACD39276.1"/>
    <property type="molecule type" value="Genomic_DNA"/>
</dbReference>
<proteinExistence type="predicted"/>
<evidence type="ECO:0000313" key="2">
    <source>
        <dbReference type="EMBL" id="ACD39276.1"/>
    </source>
</evidence>
<protein>
    <recommendedName>
        <fullName evidence="1">Antitoxin Xre/MbcA/ParS-like toxin-binding domain-containing protein</fullName>
    </recommendedName>
</protein>